<evidence type="ECO:0000313" key="1">
    <source>
        <dbReference type="EMBL" id="GFR14375.1"/>
    </source>
</evidence>
<dbReference type="AlphaFoldDB" id="A0A8X6H3C4"/>
<keyword evidence="2" id="KW-1185">Reference proteome</keyword>
<accession>A0A8X6H3C4</accession>
<reference evidence="1" key="1">
    <citation type="submission" date="2020-07" db="EMBL/GenBank/DDBJ databases">
        <title>Multicomponent nature underlies the extraordinary mechanical properties of spider dragline silk.</title>
        <authorList>
            <person name="Kono N."/>
            <person name="Nakamura H."/>
            <person name="Mori M."/>
            <person name="Yoshida Y."/>
            <person name="Ohtoshi R."/>
            <person name="Malay A.D."/>
            <person name="Moran D.A.P."/>
            <person name="Tomita M."/>
            <person name="Numata K."/>
            <person name="Arakawa K."/>
        </authorList>
    </citation>
    <scope>NUCLEOTIDE SEQUENCE</scope>
</reference>
<comment type="caution">
    <text evidence="1">The sequence shown here is derived from an EMBL/GenBank/DDBJ whole genome shotgun (WGS) entry which is preliminary data.</text>
</comment>
<evidence type="ECO:0000313" key="2">
    <source>
        <dbReference type="Proteomes" id="UP000887116"/>
    </source>
</evidence>
<organism evidence="1 2">
    <name type="scientific">Trichonephila clavata</name>
    <name type="common">Joro spider</name>
    <name type="synonym">Nephila clavata</name>
    <dbReference type="NCBI Taxonomy" id="2740835"/>
    <lineage>
        <taxon>Eukaryota</taxon>
        <taxon>Metazoa</taxon>
        <taxon>Ecdysozoa</taxon>
        <taxon>Arthropoda</taxon>
        <taxon>Chelicerata</taxon>
        <taxon>Arachnida</taxon>
        <taxon>Araneae</taxon>
        <taxon>Araneomorphae</taxon>
        <taxon>Entelegynae</taxon>
        <taxon>Araneoidea</taxon>
        <taxon>Nephilidae</taxon>
        <taxon>Trichonephila</taxon>
    </lineage>
</organism>
<dbReference type="OrthoDB" id="10507214at2759"/>
<protein>
    <submittedName>
        <fullName evidence="1">Uncharacterized protein</fullName>
    </submittedName>
</protein>
<gene>
    <name evidence="1" type="ORF">TNCT_92431</name>
</gene>
<proteinExistence type="predicted"/>
<dbReference type="Proteomes" id="UP000887116">
    <property type="component" value="Unassembled WGS sequence"/>
</dbReference>
<sequence length="109" mass="12380">MYPQKIPPDLEPGYYRAHNLKASAVATEIWLPSPHGLIPFRLSRWLLFRVRVLMGRSESFGLFRRSENSRVVSAREAVITRLSCLLLFRGGAELLMRKDLLEIGRGGGL</sequence>
<name>A0A8X6H3C4_TRICU</name>
<dbReference type="EMBL" id="BMAO01027078">
    <property type="protein sequence ID" value="GFR14375.1"/>
    <property type="molecule type" value="Genomic_DNA"/>
</dbReference>